<reference evidence="2 3" key="1">
    <citation type="journal article" date="2023" name="Int. J. Syst. Evol. Microbiol.">
        <title>Physiological and genomic analyses of cobalamin (vitamin B12)-auxotrophy of Lysobacter auxotrophicus sp. nov., a methionine-auxotrophic chitinolytic bacterium isolated from chitin-treated soil.</title>
        <authorList>
            <person name="Saito A."/>
            <person name="Dohra H."/>
            <person name="Hamada M."/>
            <person name="Moriuchi R."/>
            <person name="Kotsuchibashi Y."/>
            <person name="Mori K."/>
        </authorList>
    </citation>
    <scope>NUCLEOTIDE SEQUENCE [LARGE SCALE GENOMIC DNA]</scope>
    <source>
        <strain evidence="2 3">5-21a</strain>
    </source>
</reference>
<organism evidence="2 3">
    <name type="scientific">Lysobacter auxotrophicus</name>
    <dbReference type="NCBI Taxonomy" id="2992573"/>
    <lineage>
        <taxon>Bacteria</taxon>
        <taxon>Pseudomonadati</taxon>
        <taxon>Pseudomonadota</taxon>
        <taxon>Gammaproteobacteria</taxon>
        <taxon>Lysobacterales</taxon>
        <taxon>Lysobacteraceae</taxon>
        <taxon>Lysobacter</taxon>
    </lineage>
</organism>
<feature type="transmembrane region" description="Helical" evidence="1">
    <location>
        <begin position="39"/>
        <end position="62"/>
    </location>
</feature>
<dbReference type="RefSeq" id="WP_281779435.1">
    <property type="nucleotide sequence ID" value="NZ_AP027041.1"/>
</dbReference>
<keyword evidence="1" id="KW-1133">Transmembrane helix</keyword>
<keyword evidence="3" id="KW-1185">Reference proteome</keyword>
<feature type="transmembrane region" description="Helical" evidence="1">
    <location>
        <begin position="146"/>
        <end position="167"/>
    </location>
</feature>
<evidence type="ECO:0000256" key="1">
    <source>
        <dbReference type="SAM" id="Phobius"/>
    </source>
</evidence>
<gene>
    <name evidence="2" type="ORF">LA521A_27090</name>
</gene>
<sequence>MTMALFAPQLPPEFQAAKETLRAARTEAIPTKAARRARVAGYVLLLVGGCCLAAALMAIGVLSADQKDFWRSGLTAISILSGFMVATMVFTGKIEAAKSLSLSELRDVAAKSNYLLLYQVATLANHLVCMPLMLLTPSVAERSANAGAVCAVLAFGLFFVSIVRSLLIPVQIIELHRFTHAAMLREKRDEAKKVDKI</sequence>
<dbReference type="EMBL" id="AP027041">
    <property type="protein sequence ID" value="BDU17508.1"/>
    <property type="molecule type" value="Genomic_DNA"/>
</dbReference>
<keyword evidence="1" id="KW-0472">Membrane</keyword>
<accession>A0ABM8DFX2</accession>
<proteinExistence type="predicted"/>
<name>A0ABM8DFX2_9GAMM</name>
<evidence type="ECO:0000313" key="2">
    <source>
        <dbReference type="EMBL" id="BDU17508.1"/>
    </source>
</evidence>
<keyword evidence="1" id="KW-0812">Transmembrane</keyword>
<feature type="transmembrane region" description="Helical" evidence="1">
    <location>
        <begin position="74"/>
        <end position="94"/>
    </location>
</feature>
<dbReference type="Proteomes" id="UP001317822">
    <property type="component" value="Chromosome"/>
</dbReference>
<evidence type="ECO:0000313" key="3">
    <source>
        <dbReference type="Proteomes" id="UP001317822"/>
    </source>
</evidence>
<protein>
    <submittedName>
        <fullName evidence="2">Uncharacterized protein</fullName>
    </submittedName>
</protein>
<feature type="transmembrane region" description="Helical" evidence="1">
    <location>
        <begin position="115"/>
        <end position="134"/>
    </location>
</feature>